<feature type="signal peptide" evidence="2">
    <location>
        <begin position="1"/>
        <end position="27"/>
    </location>
</feature>
<keyword evidence="2" id="KW-0732">Signal</keyword>
<proteinExistence type="predicted"/>
<dbReference type="EMBL" id="JANVFS010000025">
    <property type="protein sequence ID" value="KAJ4473319.1"/>
    <property type="molecule type" value="Genomic_DNA"/>
</dbReference>
<evidence type="ECO:0000256" key="2">
    <source>
        <dbReference type="SAM" id="SignalP"/>
    </source>
</evidence>
<dbReference type="Proteomes" id="UP001150238">
    <property type="component" value="Unassembled WGS sequence"/>
</dbReference>
<dbReference type="AlphaFoldDB" id="A0A9W9DJB2"/>
<name>A0A9W9DJB2_9AGAR</name>
<organism evidence="3 4">
    <name type="scientific">Lentinula lateritia</name>
    <dbReference type="NCBI Taxonomy" id="40482"/>
    <lineage>
        <taxon>Eukaryota</taxon>
        <taxon>Fungi</taxon>
        <taxon>Dikarya</taxon>
        <taxon>Basidiomycota</taxon>
        <taxon>Agaricomycotina</taxon>
        <taxon>Agaricomycetes</taxon>
        <taxon>Agaricomycetidae</taxon>
        <taxon>Agaricales</taxon>
        <taxon>Marasmiineae</taxon>
        <taxon>Omphalotaceae</taxon>
        <taxon>Lentinula</taxon>
    </lineage>
</organism>
<evidence type="ECO:0000313" key="4">
    <source>
        <dbReference type="Proteomes" id="UP001150238"/>
    </source>
</evidence>
<sequence>MLTRWSHLCSISTWSFLYLPSIIPCLAQQGGSLQNTSIANTSPQIDYTPFVCNVTGSDSFSPNCLGGWQVLSSGGGTIVSTEGAGPVGANIIPQMFLQFRASALFLSTSPSSNASFEIAVSAGNASVSVSANSSIGVAAILNLPENETTTLSLTFIPGQSPSHLDIGTIAITVTDNSSISSVLPTPTLPPTISLPSFISSTSSSIPSGTSTPSSQSSNSSHKQLVTDAVGLTVGLGLGLTLVASLGYYTWKRRRRRQGDAEWQHSGDQRTISLRQRTNNQDTTRWF</sequence>
<keyword evidence="1" id="KW-0472">Membrane</keyword>
<evidence type="ECO:0000256" key="1">
    <source>
        <dbReference type="SAM" id="Phobius"/>
    </source>
</evidence>
<comment type="caution">
    <text evidence="3">The sequence shown here is derived from an EMBL/GenBank/DDBJ whole genome shotgun (WGS) entry which is preliminary data.</text>
</comment>
<reference evidence="3" key="2">
    <citation type="journal article" date="2023" name="Proc. Natl. Acad. Sci. U.S.A.">
        <title>A global phylogenomic analysis of the shiitake genus Lentinula.</title>
        <authorList>
            <person name="Sierra-Patev S."/>
            <person name="Min B."/>
            <person name="Naranjo-Ortiz M."/>
            <person name="Looney B."/>
            <person name="Konkel Z."/>
            <person name="Slot J.C."/>
            <person name="Sakamoto Y."/>
            <person name="Steenwyk J.L."/>
            <person name="Rokas A."/>
            <person name="Carro J."/>
            <person name="Camarero S."/>
            <person name="Ferreira P."/>
            <person name="Molpeceres G."/>
            <person name="Ruiz-Duenas F.J."/>
            <person name="Serrano A."/>
            <person name="Henrissat B."/>
            <person name="Drula E."/>
            <person name="Hughes K.W."/>
            <person name="Mata J.L."/>
            <person name="Ishikawa N.K."/>
            <person name="Vargas-Isla R."/>
            <person name="Ushijima S."/>
            <person name="Smith C.A."/>
            <person name="Donoghue J."/>
            <person name="Ahrendt S."/>
            <person name="Andreopoulos W."/>
            <person name="He G."/>
            <person name="LaButti K."/>
            <person name="Lipzen A."/>
            <person name="Ng V."/>
            <person name="Riley R."/>
            <person name="Sandor L."/>
            <person name="Barry K."/>
            <person name="Martinez A.T."/>
            <person name="Xiao Y."/>
            <person name="Gibbons J.G."/>
            <person name="Terashima K."/>
            <person name="Grigoriev I.V."/>
            <person name="Hibbett D."/>
        </authorList>
    </citation>
    <scope>NUCLEOTIDE SEQUENCE</scope>
    <source>
        <strain evidence="3">Sp2 HRB7682 ss15</strain>
    </source>
</reference>
<feature type="chain" id="PRO_5040756932" evidence="2">
    <location>
        <begin position="28"/>
        <end position="286"/>
    </location>
</feature>
<feature type="transmembrane region" description="Helical" evidence="1">
    <location>
        <begin position="228"/>
        <end position="248"/>
    </location>
</feature>
<gene>
    <name evidence="3" type="ORF">C8J55DRAFT_137076</name>
</gene>
<keyword evidence="1" id="KW-1133">Transmembrane helix</keyword>
<protein>
    <submittedName>
        <fullName evidence="3">Uncharacterized protein</fullName>
    </submittedName>
</protein>
<reference evidence="3" key="1">
    <citation type="submission" date="2022-08" db="EMBL/GenBank/DDBJ databases">
        <authorList>
            <consortium name="DOE Joint Genome Institute"/>
            <person name="Min B."/>
            <person name="Riley R."/>
            <person name="Sierra-Patev S."/>
            <person name="Naranjo-Ortiz M."/>
            <person name="Looney B."/>
            <person name="Konkel Z."/>
            <person name="Slot J.C."/>
            <person name="Sakamoto Y."/>
            <person name="Steenwyk J.L."/>
            <person name="Rokas A."/>
            <person name="Carro J."/>
            <person name="Camarero S."/>
            <person name="Ferreira P."/>
            <person name="Molpeceres G."/>
            <person name="Ruiz-Duenas F.J."/>
            <person name="Serrano A."/>
            <person name="Henrissat B."/>
            <person name="Drula E."/>
            <person name="Hughes K.W."/>
            <person name="Mata J.L."/>
            <person name="Ishikawa N.K."/>
            <person name="Vargas-Isla R."/>
            <person name="Ushijima S."/>
            <person name="Smith C.A."/>
            <person name="Ahrendt S."/>
            <person name="Andreopoulos W."/>
            <person name="He G."/>
            <person name="Labutti K."/>
            <person name="Lipzen A."/>
            <person name="Ng V."/>
            <person name="Sandor L."/>
            <person name="Barry K."/>
            <person name="Martinez A.T."/>
            <person name="Xiao Y."/>
            <person name="Gibbons J.G."/>
            <person name="Terashima K."/>
            <person name="Hibbett D.S."/>
            <person name="Grigoriev I.V."/>
        </authorList>
    </citation>
    <scope>NUCLEOTIDE SEQUENCE</scope>
    <source>
        <strain evidence="3">Sp2 HRB7682 ss15</strain>
    </source>
</reference>
<keyword evidence="1" id="KW-0812">Transmembrane</keyword>
<accession>A0A9W9DJB2</accession>
<evidence type="ECO:0000313" key="3">
    <source>
        <dbReference type="EMBL" id="KAJ4473319.1"/>
    </source>
</evidence>